<evidence type="ECO:0000313" key="1">
    <source>
        <dbReference type="EMBL" id="MBF1165592.1"/>
    </source>
</evidence>
<protein>
    <recommendedName>
        <fullName evidence="3">4Fe-4S ferredoxin-type domain-containing protein</fullName>
    </recommendedName>
</protein>
<name>A0A930BTL2_9RHOO</name>
<reference evidence="1" key="1">
    <citation type="submission" date="2020-04" db="EMBL/GenBank/DDBJ databases">
        <title>Deep metagenomics examines the oral microbiome during advanced dental caries in children, revealing novel taxa and co-occurrences with host molecules.</title>
        <authorList>
            <person name="Baker J.L."/>
            <person name="Morton J.T."/>
            <person name="Dinis M."/>
            <person name="Alvarez R."/>
            <person name="Tran N.C."/>
            <person name="Knight R."/>
            <person name="Edlund A."/>
        </authorList>
    </citation>
    <scope>NUCLEOTIDE SEQUENCE</scope>
    <source>
        <strain evidence="1">JCVI_32_bin.24</strain>
    </source>
</reference>
<gene>
    <name evidence="1" type="ORF">HXL68_11190</name>
</gene>
<accession>A0A930BTL2</accession>
<evidence type="ECO:0000313" key="2">
    <source>
        <dbReference type="Proteomes" id="UP000718593"/>
    </source>
</evidence>
<dbReference type="AlphaFoldDB" id="A0A930BTL2"/>
<comment type="caution">
    <text evidence="1">The sequence shown here is derived from an EMBL/GenBank/DDBJ whole genome shotgun (WGS) entry which is preliminary data.</text>
</comment>
<evidence type="ECO:0008006" key="3">
    <source>
        <dbReference type="Google" id="ProtNLM"/>
    </source>
</evidence>
<dbReference type="Proteomes" id="UP000718593">
    <property type="component" value="Unassembled WGS sequence"/>
</dbReference>
<organism evidence="1 2">
    <name type="scientific">Dechloromonas agitata</name>
    <dbReference type="NCBI Taxonomy" id="73030"/>
    <lineage>
        <taxon>Bacteria</taxon>
        <taxon>Pseudomonadati</taxon>
        <taxon>Pseudomonadota</taxon>
        <taxon>Betaproteobacteria</taxon>
        <taxon>Rhodocyclales</taxon>
        <taxon>Azonexaceae</taxon>
        <taxon>Dechloromonas</taxon>
    </lineage>
</organism>
<sequence length="105" mass="11405">MREEIIHLHPAAPAKPPAGQPCNGCGVCCALSTCPVARLRFLQINGPCPALTWDPLVHRYRCGLLSEPARHLRGLPARAVPLARRLIHRWIAAGRGCDCDVDILG</sequence>
<dbReference type="EMBL" id="JABZMI010000237">
    <property type="protein sequence ID" value="MBF1165592.1"/>
    <property type="molecule type" value="Genomic_DNA"/>
</dbReference>
<proteinExistence type="predicted"/>